<dbReference type="GO" id="GO:0035267">
    <property type="term" value="C:NuA4 histone acetyltransferase complex"/>
    <property type="evidence" value="ECO:0007669"/>
    <property type="project" value="TreeGrafter"/>
</dbReference>
<dbReference type="Pfam" id="PF01853">
    <property type="entry name" value="MOZ_SAS"/>
    <property type="match status" value="1"/>
</dbReference>
<evidence type="ECO:0000259" key="14">
    <source>
        <dbReference type="PROSITE" id="PS51726"/>
    </source>
</evidence>
<dbReference type="GO" id="GO:0006355">
    <property type="term" value="P:regulation of DNA-templated transcription"/>
    <property type="evidence" value="ECO:0007669"/>
    <property type="project" value="InterPro"/>
</dbReference>
<comment type="similarity">
    <text evidence="2">Belongs to the MYST (SAS/MOZ) family.</text>
</comment>
<keyword evidence="10" id="KW-0804">Transcription</keyword>
<dbReference type="InterPro" id="IPR036388">
    <property type="entry name" value="WH-like_DNA-bd_sf"/>
</dbReference>
<proteinExistence type="inferred from homology"/>
<dbReference type="PANTHER" id="PTHR10615">
    <property type="entry name" value="HISTONE ACETYLTRANSFERASE"/>
    <property type="match status" value="1"/>
</dbReference>
<protein>
    <recommendedName>
        <fullName evidence="3">histone acetyltransferase</fullName>
        <ecNumber evidence="3">2.3.1.48</ecNumber>
    </recommendedName>
</protein>
<evidence type="ECO:0000256" key="1">
    <source>
        <dbReference type="ARBA" id="ARBA00004123"/>
    </source>
</evidence>
<evidence type="ECO:0000313" key="16">
    <source>
        <dbReference type="Proteomes" id="UP000769528"/>
    </source>
</evidence>
<dbReference type="EMBL" id="JAEUBF010000772">
    <property type="protein sequence ID" value="KAH3675426.1"/>
    <property type="molecule type" value="Genomic_DNA"/>
</dbReference>
<keyword evidence="5" id="KW-0479">Metal-binding</keyword>
<feature type="domain" description="MYST-type HAT" evidence="14">
    <location>
        <begin position="17"/>
        <end position="302"/>
    </location>
</feature>
<evidence type="ECO:0000256" key="2">
    <source>
        <dbReference type="ARBA" id="ARBA00010107"/>
    </source>
</evidence>
<keyword evidence="11" id="KW-0539">Nucleus</keyword>
<dbReference type="InterPro" id="IPR050603">
    <property type="entry name" value="MYST_HAT"/>
</dbReference>
<dbReference type="OrthoDB" id="787137at2759"/>
<dbReference type="Gene3D" id="1.10.10.10">
    <property type="entry name" value="Winged helix-like DNA-binding domain superfamily/Winged helix DNA-binding domain"/>
    <property type="match status" value="1"/>
</dbReference>
<evidence type="ECO:0000256" key="8">
    <source>
        <dbReference type="ARBA" id="ARBA00022990"/>
    </source>
</evidence>
<comment type="subcellular location">
    <subcellularLocation>
        <location evidence="1">Nucleus</location>
    </subcellularLocation>
</comment>
<evidence type="ECO:0000313" key="15">
    <source>
        <dbReference type="EMBL" id="KAH3675426.1"/>
    </source>
</evidence>
<dbReference type="Gene3D" id="3.40.630.30">
    <property type="match status" value="1"/>
</dbReference>
<dbReference type="EC" id="2.3.1.48" evidence="3"/>
<dbReference type="Gene3D" id="3.30.60.60">
    <property type="entry name" value="N-acetyl transferase-like"/>
    <property type="match status" value="1"/>
</dbReference>
<dbReference type="GO" id="GO:0046972">
    <property type="term" value="F:histone H4K16 acetyltransferase activity"/>
    <property type="evidence" value="ECO:0007669"/>
    <property type="project" value="TreeGrafter"/>
</dbReference>
<evidence type="ECO:0000256" key="9">
    <source>
        <dbReference type="ARBA" id="ARBA00023015"/>
    </source>
</evidence>
<gene>
    <name evidence="15" type="ORF">WICMUC_002715</name>
</gene>
<dbReference type="GO" id="GO:0008270">
    <property type="term" value="F:zinc ion binding"/>
    <property type="evidence" value="ECO:0007669"/>
    <property type="project" value="UniProtKB-KW"/>
</dbReference>
<comment type="caution">
    <text evidence="15">The sequence shown here is derived from an EMBL/GenBank/DDBJ whole genome shotgun (WGS) entry which is preliminary data.</text>
</comment>
<evidence type="ECO:0000256" key="13">
    <source>
        <dbReference type="PIRSR" id="PIRSR602717-51"/>
    </source>
</evidence>
<dbReference type="Proteomes" id="UP000769528">
    <property type="component" value="Unassembled WGS sequence"/>
</dbReference>
<evidence type="ECO:0000256" key="6">
    <source>
        <dbReference type="ARBA" id="ARBA00022771"/>
    </source>
</evidence>
<keyword evidence="7" id="KW-0862">Zinc</keyword>
<reference evidence="15" key="2">
    <citation type="submission" date="2021-01" db="EMBL/GenBank/DDBJ databases">
        <authorList>
            <person name="Schikora-Tamarit M.A."/>
        </authorList>
    </citation>
    <scope>NUCLEOTIDE SEQUENCE</scope>
    <source>
        <strain evidence="15">CBS6341</strain>
    </source>
</reference>
<keyword evidence="16" id="KW-1185">Reference proteome</keyword>
<keyword evidence="6" id="KW-0863">Zinc-finger</keyword>
<keyword evidence="8" id="KW-0007">Acetylation</keyword>
<evidence type="ECO:0000256" key="4">
    <source>
        <dbReference type="ARBA" id="ARBA00022679"/>
    </source>
</evidence>
<sequence length="319" mass="37539">MPVSNKLKVEEGVYGITESPNIERIRFGEYELNTWYGSTVYFAQDKTTLGYKYANLDKELQSRRKVPKVEKEIWLEKLFVCDNCFKYTDIKETFQDHVLKCELNSKQLGKIVYRENNLTIRKVCGAKHKLFTQNLCLFTKLYLDNKSVFFGVENFDFYIVYDNVIQKPMGFFSKEKLSLDRNNLACILIFPPYQRKHLGTLLISFSYELSKVEHLISGPEKPLSPFGLIGYLRYWTTVIVRVFIYGQLREFTTVSMSTLSTEVGMRQDDIETTLKYMNVLVKKEDGDDKIYIKKDLLRQWAKDNNITEIPILERKYLLI</sequence>
<dbReference type="SUPFAM" id="SSF55729">
    <property type="entry name" value="Acyl-CoA N-acyltransferases (Nat)"/>
    <property type="match status" value="1"/>
</dbReference>
<keyword evidence="9" id="KW-0805">Transcription regulation</keyword>
<dbReference type="FunFam" id="3.40.630.30:FF:000067">
    <property type="entry name" value="Histone acetyltransferase"/>
    <property type="match status" value="1"/>
</dbReference>
<evidence type="ECO:0000256" key="12">
    <source>
        <dbReference type="ARBA" id="ARBA00023315"/>
    </source>
</evidence>
<keyword evidence="4" id="KW-0808">Transferase</keyword>
<dbReference type="InterPro" id="IPR002717">
    <property type="entry name" value="HAT_MYST-type"/>
</dbReference>
<evidence type="ECO:0000256" key="10">
    <source>
        <dbReference type="ARBA" id="ARBA00023163"/>
    </source>
</evidence>
<evidence type="ECO:0000256" key="5">
    <source>
        <dbReference type="ARBA" id="ARBA00022723"/>
    </source>
</evidence>
<evidence type="ECO:0000256" key="11">
    <source>
        <dbReference type="ARBA" id="ARBA00023242"/>
    </source>
</evidence>
<dbReference type="PROSITE" id="PS51726">
    <property type="entry name" value="MYST_HAT"/>
    <property type="match status" value="1"/>
</dbReference>
<name>A0A9P8TEI3_9ASCO</name>
<feature type="active site" description="Proton donor/acceptor" evidence="13">
    <location>
        <position position="220"/>
    </location>
</feature>
<keyword evidence="12" id="KW-0012">Acyltransferase</keyword>
<accession>A0A9P8TEI3</accession>
<organism evidence="15 16">
    <name type="scientific">Wickerhamomyces mucosus</name>
    <dbReference type="NCBI Taxonomy" id="1378264"/>
    <lineage>
        <taxon>Eukaryota</taxon>
        <taxon>Fungi</taxon>
        <taxon>Dikarya</taxon>
        <taxon>Ascomycota</taxon>
        <taxon>Saccharomycotina</taxon>
        <taxon>Saccharomycetes</taxon>
        <taxon>Phaffomycetales</taxon>
        <taxon>Wickerhamomycetaceae</taxon>
        <taxon>Wickerhamomyces</taxon>
    </lineage>
</organism>
<dbReference type="AlphaFoldDB" id="A0A9P8TEI3"/>
<dbReference type="GO" id="GO:0005634">
    <property type="term" value="C:nucleus"/>
    <property type="evidence" value="ECO:0007669"/>
    <property type="project" value="UniProtKB-SubCell"/>
</dbReference>
<evidence type="ECO:0000256" key="3">
    <source>
        <dbReference type="ARBA" id="ARBA00013184"/>
    </source>
</evidence>
<evidence type="ECO:0000256" key="7">
    <source>
        <dbReference type="ARBA" id="ARBA00022833"/>
    </source>
</evidence>
<dbReference type="InterPro" id="IPR016181">
    <property type="entry name" value="Acyl_CoA_acyltransferase"/>
</dbReference>
<reference evidence="15" key="1">
    <citation type="journal article" date="2021" name="Open Biol.">
        <title>Shared evolutionary footprints suggest mitochondrial oxidative damage underlies multiple complex I losses in fungi.</title>
        <authorList>
            <person name="Schikora-Tamarit M.A."/>
            <person name="Marcet-Houben M."/>
            <person name="Nosek J."/>
            <person name="Gabaldon T."/>
        </authorList>
    </citation>
    <scope>NUCLEOTIDE SEQUENCE</scope>
    <source>
        <strain evidence="15">CBS6341</strain>
    </source>
</reference>
<dbReference type="PANTHER" id="PTHR10615:SF219">
    <property type="entry name" value="HISTONE ACETYLTRANSFERASE KAT5"/>
    <property type="match status" value="1"/>
</dbReference>